<proteinExistence type="predicted"/>
<dbReference type="EMBL" id="CP003451">
    <property type="protein sequence ID" value="AFI32076.1"/>
    <property type="molecule type" value="Genomic_DNA"/>
</dbReference>
<evidence type="ECO:0000313" key="2">
    <source>
        <dbReference type="Proteomes" id="UP000005212"/>
    </source>
</evidence>
<dbReference type="HOGENOM" id="CLU_2731985_0_0_12"/>
<gene>
    <name evidence="1" type="ordered locus">Q7M_1320</name>
</gene>
<reference evidence="1 2" key="1">
    <citation type="journal article" date="2012" name="J. Bacteriol.">
        <title>Complete Genome Sequence of Borrelia crocidurae.</title>
        <authorList>
            <person name="Elbir H."/>
            <person name="Gimenez G."/>
            <person name="Robert C."/>
            <person name="Bergstrom S."/>
            <person name="Cutler S."/>
            <person name="Raoult D."/>
            <person name="Drancourt M."/>
        </authorList>
    </citation>
    <scope>NUCLEOTIDE SEQUENCE [LARGE SCALE GENOMIC DNA]</scope>
    <source>
        <strain evidence="1 2">Achema</strain>
        <plasmid evidence="2">unnamed25</plasmid>
    </source>
</reference>
<keyword evidence="1" id="KW-0614">Plasmid</keyword>
<dbReference type="AlphaFoldDB" id="I0FF20"/>
<dbReference type="KEGG" id="bcw:Q7M_1320"/>
<dbReference type="InterPro" id="IPR003459">
    <property type="entry name" value="Borrelia_plasmid_OrfA"/>
</dbReference>
<sequence>MSIIFYINNKFREYYQNRIFYYFNENLKRNGQKVIKSKILQNYFCKLNKTLQLIENPYNHILLLKSTCPMV</sequence>
<reference evidence="2" key="2">
    <citation type="submission" date="2012-03" db="EMBL/GenBank/DDBJ databases">
        <title>Complete genome sequence of Borrelia crocidurae.</title>
        <authorList>
            <person name="Elbir H."/>
            <person name="Gimenez G."/>
            <person name="Robert C."/>
            <person name="Raoult D."/>
            <person name="Drancourt M."/>
        </authorList>
    </citation>
    <scope>NUCLEOTIDE SEQUENCE [LARGE SCALE GENOMIC DNA]</scope>
    <source>
        <strain evidence="2">Achema</strain>
        <plasmid evidence="2">unnamed25</plasmid>
    </source>
</reference>
<protein>
    <submittedName>
        <fullName evidence="1">Borrelia ORF-A-containing protein</fullName>
    </submittedName>
</protein>
<dbReference type="Proteomes" id="UP000005212">
    <property type="component" value="Plasmid unnamed25"/>
</dbReference>
<dbReference type="Pfam" id="PF02414">
    <property type="entry name" value="Borrelia_orfA"/>
    <property type="match status" value="1"/>
</dbReference>
<evidence type="ECO:0000313" key="1">
    <source>
        <dbReference type="EMBL" id="AFI32076.1"/>
    </source>
</evidence>
<accession>I0FF20</accession>
<organism evidence="1 2">
    <name type="scientific">Borrelia crocidurae (strain Achema)</name>
    <dbReference type="NCBI Taxonomy" id="1155096"/>
    <lineage>
        <taxon>Bacteria</taxon>
        <taxon>Pseudomonadati</taxon>
        <taxon>Spirochaetota</taxon>
        <taxon>Spirochaetia</taxon>
        <taxon>Spirochaetales</taxon>
        <taxon>Borreliaceae</taxon>
        <taxon>Borrelia</taxon>
    </lineage>
</organism>
<geneLocation type="plasmid" evidence="2">
    <name>unnamed25</name>
</geneLocation>
<name>I0FF20_BORCA</name>